<dbReference type="Pfam" id="PF25594">
    <property type="entry name" value="GldB_lipo"/>
    <property type="match status" value="1"/>
</dbReference>
<comment type="caution">
    <text evidence="2">The sequence shown here is derived from an EMBL/GenBank/DDBJ whole genome shotgun (WGS) entry which is preliminary data.</text>
</comment>
<keyword evidence="1" id="KW-0732">Signal</keyword>
<dbReference type="PROSITE" id="PS51257">
    <property type="entry name" value="PROKAR_LIPOPROTEIN"/>
    <property type="match status" value="1"/>
</dbReference>
<sequence>MRQLIIVLAVSLMLLSACKNISDEKQQLNNVITTDITNFWNAYDQIIKTQDSVLQYKYLDSLYFKKGTVGLEGIRQVRNYTAKDYIDAINSYPKFWNSIRKNTVEATNIGTQLQDGIEKLKTIYPQLQPAKIYFCIGAFRTPGTIIDSLVLIGSELAMADTNTITSEFPESLAHLKTYFSTNPFKNLVFLNVHEFVHTQQRQSVYNLLSSAIYEGVAEFVTVKALNQPSPNPQIEFGKKNAKRIREVFEAEMFYVANFGKWLNSNDTNEFGMRDLGYYVGYQICENYYKQADDKQAAIKTMIELDYENESEIEEFIKKSDYFSMPLEELEQNFESKRPTVIGIEQFENKSQNVNPKIKAITIRFSEALDGYRTSVDLGELGRDAFPKGTLNGRKWEKDNRSWTIPVELEPNKTYQIFITNNFRTPDNRPLKPYLIEFKTRNR</sequence>
<dbReference type="RefSeq" id="WP_278003865.1">
    <property type="nucleotide sequence ID" value="NZ_JARSBN010000001.1"/>
</dbReference>
<evidence type="ECO:0000256" key="1">
    <source>
        <dbReference type="SAM" id="SignalP"/>
    </source>
</evidence>
<reference evidence="2 3" key="1">
    <citation type="submission" date="2023-03" db="EMBL/GenBank/DDBJ databases">
        <title>Strain YYF002 represents a novel species in the genus Winogradskyella isolated from seawater.</title>
        <authorList>
            <person name="Fu Z.-Y."/>
        </authorList>
    </citation>
    <scope>NUCLEOTIDE SEQUENCE [LARGE SCALE GENOMIC DNA]</scope>
    <source>
        <strain evidence="2 3">YYF002</strain>
    </source>
</reference>
<evidence type="ECO:0000313" key="3">
    <source>
        <dbReference type="Proteomes" id="UP001529085"/>
    </source>
</evidence>
<feature type="chain" id="PRO_5046941458" description="DUF2268 domain-containing protein" evidence="1">
    <location>
        <begin position="20"/>
        <end position="442"/>
    </location>
</feature>
<name>A0ABT6FXK1_9FLAO</name>
<organism evidence="2 3">
    <name type="scientific">Winogradskyella marincola</name>
    <dbReference type="NCBI Taxonomy" id="3037795"/>
    <lineage>
        <taxon>Bacteria</taxon>
        <taxon>Pseudomonadati</taxon>
        <taxon>Bacteroidota</taxon>
        <taxon>Flavobacteriia</taxon>
        <taxon>Flavobacteriales</taxon>
        <taxon>Flavobacteriaceae</taxon>
        <taxon>Winogradskyella</taxon>
    </lineage>
</organism>
<evidence type="ECO:0000313" key="2">
    <source>
        <dbReference type="EMBL" id="MDG4714375.1"/>
    </source>
</evidence>
<keyword evidence="3" id="KW-1185">Reference proteome</keyword>
<feature type="signal peptide" evidence="1">
    <location>
        <begin position="1"/>
        <end position="19"/>
    </location>
</feature>
<dbReference type="InterPro" id="IPR019853">
    <property type="entry name" value="GldB-like"/>
</dbReference>
<gene>
    <name evidence="2" type="ORF">P7122_00695</name>
</gene>
<dbReference type="Proteomes" id="UP001529085">
    <property type="component" value="Unassembled WGS sequence"/>
</dbReference>
<evidence type="ECO:0008006" key="4">
    <source>
        <dbReference type="Google" id="ProtNLM"/>
    </source>
</evidence>
<protein>
    <recommendedName>
        <fullName evidence="4">DUF2268 domain-containing protein</fullName>
    </recommendedName>
</protein>
<dbReference type="EMBL" id="JARSBN010000001">
    <property type="protein sequence ID" value="MDG4714375.1"/>
    <property type="molecule type" value="Genomic_DNA"/>
</dbReference>
<proteinExistence type="predicted"/>
<accession>A0ABT6FXK1</accession>